<dbReference type="PANTHER" id="PTHR44591">
    <property type="entry name" value="STRESS RESPONSE REGULATOR PROTEIN 1"/>
    <property type="match status" value="1"/>
</dbReference>
<dbReference type="InterPro" id="IPR011006">
    <property type="entry name" value="CheY-like_superfamily"/>
</dbReference>
<evidence type="ECO:0000256" key="2">
    <source>
        <dbReference type="PROSITE-ProRule" id="PRU00169"/>
    </source>
</evidence>
<dbReference type="AlphaFoldDB" id="A0AA41ZC51"/>
<organism evidence="4 5">
    <name type="scientific">Sphingomonas lycopersici</name>
    <dbReference type="NCBI Taxonomy" id="2951807"/>
    <lineage>
        <taxon>Bacteria</taxon>
        <taxon>Pseudomonadati</taxon>
        <taxon>Pseudomonadota</taxon>
        <taxon>Alphaproteobacteria</taxon>
        <taxon>Sphingomonadales</taxon>
        <taxon>Sphingomonadaceae</taxon>
        <taxon>Sphingomonas</taxon>
    </lineage>
</organism>
<keyword evidence="5" id="KW-1185">Reference proteome</keyword>
<sequence>MSALDGKRILIVDDEPLIAMLLEDILADLRCAIVGPAFDIPEAERLARSETIDAAILDLNVEGRTSHSVAALLQARRIPFVLASGYDDGSLLPGAGGMLNKPFRPHHVKAALEHCLTDAG</sequence>
<evidence type="ECO:0000313" key="4">
    <source>
        <dbReference type="EMBL" id="MCW6533921.1"/>
    </source>
</evidence>
<accession>A0AA41ZC51</accession>
<dbReference type="RefSeq" id="WP_265267948.1">
    <property type="nucleotide sequence ID" value="NZ_JANFAV010000002.1"/>
</dbReference>
<evidence type="ECO:0000256" key="1">
    <source>
        <dbReference type="ARBA" id="ARBA00022553"/>
    </source>
</evidence>
<dbReference type="InterPro" id="IPR050595">
    <property type="entry name" value="Bact_response_regulator"/>
</dbReference>
<proteinExistence type="predicted"/>
<feature type="domain" description="Response regulatory" evidence="3">
    <location>
        <begin position="8"/>
        <end position="116"/>
    </location>
</feature>
<dbReference type="PROSITE" id="PS50110">
    <property type="entry name" value="RESPONSE_REGULATORY"/>
    <property type="match status" value="1"/>
</dbReference>
<gene>
    <name evidence="4" type="ORF">NEE01_03905</name>
</gene>
<dbReference type="InterPro" id="IPR001789">
    <property type="entry name" value="Sig_transdc_resp-reg_receiver"/>
</dbReference>
<dbReference type="SUPFAM" id="SSF52172">
    <property type="entry name" value="CheY-like"/>
    <property type="match status" value="1"/>
</dbReference>
<dbReference type="GO" id="GO:0000160">
    <property type="term" value="P:phosphorelay signal transduction system"/>
    <property type="evidence" value="ECO:0007669"/>
    <property type="project" value="InterPro"/>
</dbReference>
<dbReference type="Pfam" id="PF00072">
    <property type="entry name" value="Response_reg"/>
    <property type="match status" value="1"/>
</dbReference>
<dbReference type="EMBL" id="JANFAV010000002">
    <property type="protein sequence ID" value="MCW6533921.1"/>
    <property type="molecule type" value="Genomic_DNA"/>
</dbReference>
<reference evidence="4" key="1">
    <citation type="submission" date="2022-06" db="EMBL/GenBank/DDBJ databases">
        <title>Sphingomonas sp. nov. isolated from rhizosphere soil of tomato.</title>
        <authorList>
            <person name="Dong H."/>
            <person name="Gao R."/>
        </authorList>
    </citation>
    <scope>NUCLEOTIDE SEQUENCE</scope>
    <source>
        <strain evidence="4">MMSM24</strain>
    </source>
</reference>
<dbReference type="Gene3D" id="3.40.50.2300">
    <property type="match status" value="1"/>
</dbReference>
<feature type="modified residue" description="4-aspartylphosphate" evidence="2">
    <location>
        <position position="58"/>
    </location>
</feature>
<keyword evidence="1 2" id="KW-0597">Phosphoprotein</keyword>
<evidence type="ECO:0000313" key="5">
    <source>
        <dbReference type="Proteomes" id="UP001165565"/>
    </source>
</evidence>
<comment type="caution">
    <text evidence="4">The sequence shown here is derived from an EMBL/GenBank/DDBJ whole genome shotgun (WGS) entry which is preliminary data.</text>
</comment>
<dbReference type="PANTHER" id="PTHR44591:SF24">
    <property type="entry name" value="PROTEIN-GLUTAMATE METHYLESTERASE_PROTEIN-GLUTAMINE GLUTAMINASE 1"/>
    <property type="match status" value="1"/>
</dbReference>
<dbReference type="Proteomes" id="UP001165565">
    <property type="component" value="Unassembled WGS sequence"/>
</dbReference>
<evidence type="ECO:0000259" key="3">
    <source>
        <dbReference type="PROSITE" id="PS50110"/>
    </source>
</evidence>
<name>A0AA41ZC51_9SPHN</name>
<dbReference type="SMART" id="SM00448">
    <property type="entry name" value="REC"/>
    <property type="match status" value="1"/>
</dbReference>
<protein>
    <submittedName>
        <fullName evidence="4">Response regulator</fullName>
    </submittedName>
</protein>